<proteinExistence type="predicted"/>
<sequence length="294" mass="31731">MCKEYTTIAICAPQKAPSMSFTCGQLHQVVDRRQVCDKATGSCTCFVGTCGVLVTVPSTLAIPIASLKSIRCVACTAREEEIGDRRSNEELIDSPLLTRAAVKSPEDMQHFKAIIKSLWNGEEECPYHTMMTTREKTDDTPIIIKHASDVDIGKDADIDISIEVHTAGLEEEVADDNVSEASSNATHGSNGSLASNLSQQSDKKKENSGLGRKVGLQASIWANAPAKTPERKKHIGSPKSRSPVKRQKPVAPQGQKPAVPQEQKPVVAQVPKKKLNLPQIAAAKSFLKAAIVQN</sequence>
<gene>
    <name evidence="2" type="ORF">A0O28_0064980</name>
</gene>
<feature type="region of interest" description="Disordered" evidence="1">
    <location>
        <begin position="176"/>
        <end position="265"/>
    </location>
</feature>
<feature type="compositionally biased region" description="Basic residues" evidence="1">
    <location>
        <begin position="230"/>
        <end position="248"/>
    </location>
</feature>
<organism evidence="2 3">
    <name type="scientific">Trichoderma guizhouense</name>
    <dbReference type="NCBI Taxonomy" id="1491466"/>
    <lineage>
        <taxon>Eukaryota</taxon>
        <taxon>Fungi</taxon>
        <taxon>Dikarya</taxon>
        <taxon>Ascomycota</taxon>
        <taxon>Pezizomycotina</taxon>
        <taxon>Sordariomycetes</taxon>
        <taxon>Hypocreomycetidae</taxon>
        <taxon>Hypocreales</taxon>
        <taxon>Hypocreaceae</taxon>
        <taxon>Trichoderma</taxon>
    </lineage>
</organism>
<dbReference type="Proteomes" id="UP000191004">
    <property type="component" value="Unassembled WGS sequence"/>
</dbReference>
<dbReference type="OrthoDB" id="5072071at2759"/>
<feature type="compositionally biased region" description="Polar residues" evidence="1">
    <location>
        <begin position="179"/>
        <end position="200"/>
    </location>
</feature>
<name>A0A1T3CZD0_9HYPO</name>
<reference evidence="2 3" key="1">
    <citation type="submission" date="2016-04" db="EMBL/GenBank/DDBJ databases">
        <title>Multiple horizontal gene transfer events from other fungi enriched the ability of the initially mycotrophic fungus Trichoderma (Ascomycota) to feed on dead plant biomass.</title>
        <authorList>
            <person name="Atanasova L."/>
            <person name="Chenthamara K."/>
            <person name="Zhang J."/>
            <person name="Grujic M."/>
            <person name="Henrissat B."/>
            <person name="Kuo A."/>
            <person name="Aertz A."/>
            <person name="Salamov A."/>
            <person name="Lipzen A."/>
            <person name="Labutti K."/>
            <person name="Barry K."/>
            <person name="Miao Y."/>
            <person name="Rahimi M.J."/>
            <person name="Shen Q."/>
            <person name="Grigoriev I.V."/>
            <person name="Kubicek C.P."/>
            <person name="Druzhinina I.S."/>
        </authorList>
    </citation>
    <scope>NUCLEOTIDE SEQUENCE [LARGE SCALE GENOMIC DNA]</scope>
    <source>
        <strain evidence="2 3">NJAU 4742</strain>
    </source>
</reference>
<evidence type="ECO:0000313" key="2">
    <source>
        <dbReference type="EMBL" id="OPB46377.1"/>
    </source>
</evidence>
<evidence type="ECO:0000256" key="1">
    <source>
        <dbReference type="SAM" id="MobiDB-lite"/>
    </source>
</evidence>
<dbReference type="AlphaFoldDB" id="A0A1T3CZD0"/>
<accession>A0A1T3CZD0</accession>
<keyword evidence="3" id="KW-1185">Reference proteome</keyword>
<feature type="compositionally biased region" description="Low complexity" evidence="1">
    <location>
        <begin position="255"/>
        <end position="265"/>
    </location>
</feature>
<dbReference type="EMBL" id="LVVK01000003">
    <property type="protein sequence ID" value="OPB46377.1"/>
    <property type="molecule type" value="Genomic_DNA"/>
</dbReference>
<comment type="caution">
    <text evidence="2">The sequence shown here is derived from an EMBL/GenBank/DDBJ whole genome shotgun (WGS) entry which is preliminary data.</text>
</comment>
<evidence type="ECO:0000313" key="3">
    <source>
        <dbReference type="Proteomes" id="UP000191004"/>
    </source>
</evidence>
<protein>
    <submittedName>
        <fullName evidence="2">Uncharacterized protein</fullName>
    </submittedName>
</protein>